<dbReference type="InterPro" id="IPR050921">
    <property type="entry name" value="T4SS_GSP_E_ATPase"/>
</dbReference>
<dbReference type="PANTHER" id="PTHR30486:SF6">
    <property type="entry name" value="TYPE IV PILUS RETRACTATION ATPASE PILT"/>
    <property type="match status" value="1"/>
</dbReference>
<dbReference type="Pfam" id="PF00437">
    <property type="entry name" value="T2SSE"/>
    <property type="match status" value="1"/>
</dbReference>
<dbReference type="EMBL" id="FUYM01000007">
    <property type="protein sequence ID" value="SKB83352.1"/>
    <property type="molecule type" value="Genomic_DNA"/>
</dbReference>
<protein>
    <submittedName>
        <fullName evidence="3">Type IV secretion system protein VirB11</fullName>
    </submittedName>
</protein>
<dbReference type="Gene3D" id="3.30.450.90">
    <property type="match status" value="1"/>
</dbReference>
<dbReference type="GO" id="GO:0005524">
    <property type="term" value="F:ATP binding"/>
    <property type="evidence" value="ECO:0007669"/>
    <property type="project" value="InterPro"/>
</dbReference>
<name>A0A1T5EH68_9SPHN</name>
<dbReference type="Proteomes" id="UP000189818">
    <property type="component" value="Unassembled WGS sequence"/>
</dbReference>
<accession>A0A1T5EH68</accession>
<evidence type="ECO:0000259" key="2">
    <source>
        <dbReference type="Pfam" id="PF00437"/>
    </source>
</evidence>
<dbReference type="PANTHER" id="PTHR30486">
    <property type="entry name" value="TWITCHING MOTILITY PROTEIN PILT"/>
    <property type="match status" value="1"/>
</dbReference>
<gene>
    <name evidence="3" type="ORF">SAMN06295920_1073</name>
</gene>
<dbReference type="InterPro" id="IPR001482">
    <property type="entry name" value="T2SS/T4SS_dom"/>
</dbReference>
<evidence type="ECO:0000313" key="3">
    <source>
        <dbReference type="EMBL" id="SKB83352.1"/>
    </source>
</evidence>
<feature type="domain" description="Bacterial type II secretion system protein E" evidence="2">
    <location>
        <begin position="106"/>
        <end position="287"/>
    </location>
</feature>
<dbReference type="OrthoDB" id="9810761at2"/>
<keyword evidence="4" id="KW-1185">Reference proteome</keyword>
<dbReference type="CDD" id="cd01130">
    <property type="entry name" value="VirB11-like_ATPase"/>
    <property type="match status" value="1"/>
</dbReference>
<dbReference type="NCBIfam" id="TIGR02782">
    <property type="entry name" value="TrbB_P"/>
    <property type="match status" value="1"/>
</dbReference>
<dbReference type="GO" id="GO:0016887">
    <property type="term" value="F:ATP hydrolysis activity"/>
    <property type="evidence" value="ECO:0007669"/>
    <property type="project" value="InterPro"/>
</dbReference>
<evidence type="ECO:0000313" key="4">
    <source>
        <dbReference type="Proteomes" id="UP000189818"/>
    </source>
</evidence>
<dbReference type="AlphaFoldDB" id="A0A1T5EH68"/>
<dbReference type="Gene3D" id="3.40.50.300">
    <property type="entry name" value="P-loop containing nucleotide triphosphate hydrolases"/>
    <property type="match status" value="1"/>
</dbReference>
<dbReference type="InterPro" id="IPR014149">
    <property type="entry name" value="Conjug-transfer_TrbB"/>
</dbReference>
<organism evidence="3 4">
    <name type="scientific">Rhizorhabdus histidinilytica</name>
    <dbReference type="NCBI Taxonomy" id="439228"/>
    <lineage>
        <taxon>Bacteria</taxon>
        <taxon>Pseudomonadati</taxon>
        <taxon>Pseudomonadota</taxon>
        <taxon>Alphaproteobacteria</taxon>
        <taxon>Sphingomonadales</taxon>
        <taxon>Sphingomonadaceae</taxon>
        <taxon>Rhizorhabdus</taxon>
    </lineage>
</organism>
<dbReference type="RefSeq" id="WP_079649104.1">
    <property type="nucleotide sequence ID" value="NZ_FUYM01000007.1"/>
</dbReference>
<dbReference type="STRING" id="439228.SAMN06295920_1073"/>
<proteinExistence type="inferred from homology"/>
<evidence type="ECO:0000256" key="1">
    <source>
        <dbReference type="ARBA" id="ARBA00006611"/>
    </source>
</evidence>
<comment type="similarity">
    <text evidence="1">Belongs to the GSP E family.</text>
</comment>
<dbReference type="GO" id="GO:0005737">
    <property type="term" value="C:cytoplasm"/>
    <property type="evidence" value="ECO:0007669"/>
    <property type="project" value="InterPro"/>
</dbReference>
<dbReference type="InterPro" id="IPR027417">
    <property type="entry name" value="P-loop_NTPase"/>
</dbReference>
<sequence>MSQALSAERRRAMLRSAMGPAITAALSDANVIEIMVNPDGALRVDLLGEGRVDTEIRLEAAQVERIIRLVASHARTEVHAVAPIVSAELPPHGEGAGERFEGILPPVSLAPCFSIRKPAAKIYTLLDYVTDGIMPAETARLLSLAVVERKNILIAGGTSSGKTTLANALLVEMAHLDERVILIEDTRELQCAAPDVVALRTRTGSVSMADLVRSTLRLRPDRIIVGEVRGKEALDMLKAWNTGHPGGIATVHANSGPAALYRLEQLVQEIVVTVPRRLIAEAIDMIVFISGRGLARRVDTVMRVAGLDPDGGYAVLPLAPGRPVFEGDQP</sequence>
<dbReference type="SUPFAM" id="SSF52540">
    <property type="entry name" value="P-loop containing nucleoside triphosphate hydrolases"/>
    <property type="match status" value="1"/>
</dbReference>
<reference evidence="4" key="1">
    <citation type="submission" date="2017-02" db="EMBL/GenBank/DDBJ databases">
        <authorList>
            <person name="Varghese N."/>
            <person name="Submissions S."/>
        </authorList>
    </citation>
    <scope>NUCLEOTIDE SEQUENCE [LARGE SCALE GENOMIC DNA]</scope>
    <source>
        <strain evidence="4">UM2</strain>
    </source>
</reference>